<name>A0ABP0FLA9_CLALP</name>
<accession>A0ABP0FLA9</accession>
<evidence type="ECO:0000313" key="8">
    <source>
        <dbReference type="Proteomes" id="UP001642483"/>
    </source>
</evidence>
<keyword evidence="8" id="KW-1185">Reference proteome</keyword>
<evidence type="ECO:0000313" key="7">
    <source>
        <dbReference type="EMBL" id="CAK8680396.1"/>
    </source>
</evidence>
<evidence type="ECO:0000256" key="1">
    <source>
        <dbReference type="ARBA" id="ARBA00004123"/>
    </source>
</evidence>
<comment type="similarity">
    <text evidence="3">Belongs to the Integrator subunit 8 family.</text>
</comment>
<sequence length="1018" mass="115061">MSMNNLLYPSTYFKADNNVPAWYEFLLKSELLAEHLSNPDPEPSGCSLIKQFFDQANKPVNDQGQILPPPDNKKNRSLKFLALQSAALLQWDLDIFEKRLPIVARHQLFMEFMKACKTGIPLAQQTDLGNAIEKLHDHALMSLVLYCRWSARTVVKSTFPSKPGGRVTPTVPQSVPYQANAQQRCDELRDQIVGMLKDQIYDIVQFLEAILHHVKRVVYLPNHTVFETQQLCEGNAAGILVTCEEMHAQICYDLGCLHFAHTFYEKAREMFGHVGEWLKRLPEKSSQFCNIDETTLAGYQTACAMMNKQAPNSNLEDSGDNESLFLKIRSCLTKKGSVLRELRELILEDVYRKELSTAFLDEVELELIRNQGNFCGSDTIFDVKWCNAIRRAIRGLDQPTGLWTYDMNIAQLQRIVGFVQQVAGYVNQTESKCLGRFLYSMANNFSDRTLREQLLNFEITRRLIGVDHRNELLVRLQTENQRPLVLENESPASPEMMSESTPSKTQISELEQTLLCTFEPYLIKDTLNQLHKVADGKNFFNLCHQWELPVVYATAISSATSEAMRYDFIYIMIAKSFHCFLDGDFSAAKQLLSFLNSTLLSNEEPKMKKIIGNELLKIELTELLADESLNYGDPEECGELRTQLSDVVSRCRQILSSSDQSNLPAGLPNLCTAMLLNLEDLTFFMGVIRTTSTAPSLKLSCMLALVRTGLVDRSMDTRKPASELWSAAMVIFSTASTASGSASARNSSKKQQVEPLRNLLPANAIISRPALIEFAKLIKNPCILNIIVSLLVHLHRLCRTDIVSDITSPGTGSINAMWPTNLDGAPLSGPCVTLALREVVAYCITLAPRNKSWIRTQADIHYAFNNYCAALRVYLILGTYDTNYFNDISSDGPYDDEQVVQRMIKCCMQMKCFTQAAVLCQLLKDVDYSTAFKALQENRDRTDAAEVHYLEHIWDVQLLEHAAFEHRESGESLKKVVAVSASTRPELNQNNEPRVGARAKACRKTRFFQTMARHYLCL</sequence>
<reference evidence="7 8" key="1">
    <citation type="submission" date="2024-02" db="EMBL/GenBank/DDBJ databases">
        <authorList>
            <person name="Daric V."/>
            <person name="Darras S."/>
        </authorList>
    </citation>
    <scope>NUCLEOTIDE SEQUENCE [LARGE SCALE GENOMIC DNA]</scope>
</reference>
<dbReference type="PANTHER" id="PTHR13350">
    <property type="entry name" value="INTEGRATOR COMPLEX SUBUNIT 8"/>
    <property type="match status" value="1"/>
</dbReference>
<feature type="domain" description="INTS8 TPR repeats" evidence="6">
    <location>
        <begin position="505"/>
        <end position="1015"/>
    </location>
</feature>
<evidence type="ECO:0000256" key="3">
    <source>
        <dbReference type="ARBA" id="ARBA00007147"/>
    </source>
</evidence>
<comment type="caution">
    <text evidence="7">The sequence shown here is derived from an EMBL/GenBank/DDBJ whole genome shotgun (WGS) entry which is preliminary data.</text>
</comment>
<gene>
    <name evidence="7" type="ORF">CVLEPA_LOCUS10650</name>
</gene>
<keyword evidence="4" id="KW-0158">Chromosome</keyword>
<dbReference type="EMBL" id="CAWYQH010000068">
    <property type="protein sequence ID" value="CAK8680396.1"/>
    <property type="molecule type" value="Genomic_DNA"/>
</dbReference>
<protein>
    <recommendedName>
        <fullName evidence="6">INTS8 TPR repeats domain-containing protein</fullName>
    </recommendedName>
</protein>
<proteinExistence type="inferred from homology"/>
<dbReference type="InterPro" id="IPR038751">
    <property type="entry name" value="INTS8"/>
</dbReference>
<evidence type="ECO:0000256" key="2">
    <source>
        <dbReference type="ARBA" id="ARBA00004286"/>
    </source>
</evidence>
<evidence type="ECO:0000259" key="6">
    <source>
        <dbReference type="Pfam" id="PF25756"/>
    </source>
</evidence>
<evidence type="ECO:0000256" key="4">
    <source>
        <dbReference type="ARBA" id="ARBA00022454"/>
    </source>
</evidence>
<dbReference type="Pfam" id="PF25756">
    <property type="entry name" value="TPR_INTS8"/>
    <property type="match status" value="1"/>
</dbReference>
<organism evidence="7 8">
    <name type="scientific">Clavelina lepadiformis</name>
    <name type="common">Light-bulb sea squirt</name>
    <name type="synonym">Ascidia lepadiformis</name>
    <dbReference type="NCBI Taxonomy" id="159417"/>
    <lineage>
        <taxon>Eukaryota</taxon>
        <taxon>Metazoa</taxon>
        <taxon>Chordata</taxon>
        <taxon>Tunicata</taxon>
        <taxon>Ascidiacea</taxon>
        <taxon>Aplousobranchia</taxon>
        <taxon>Clavelinidae</taxon>
        <taxon>Clavelina</taxon>
    </lineage>
</organism>
<keyword evidence="5" id="KW-0539">Nucleus</keyword>
<dbReference type="PANTHER" id="PTHR13350:SF1">
    <property type="entry name" value="INTEGRATOR COMPLEX SUBUNIT 8"/>
    <property type="match status" value="1"/>
</dbReference>
<evidence type="ECO:0000256" key="5">
    <source>
        <dbReference type="ARBA" id="ARBA00023242"/>
    </source>
</evidence>
<comment type="subcellular location">
    <subcellularLocation>
        <location evidence="2">Chromosome</location>
    </subcellularLocation>
    <subcellularLocation>
        <location evidence="1">Nucleus</location>
    </subcellularLocation>
</comment>
<dbReference type="Proteomes" id="UP001642483">
    <property type="component" value="Unassembled WGS sequence"/>
</dbReference>
<dbReference type="InterPro" id="IPR057980">
    <property type="entry name" value="TPR_INTS8"/>
</dbReference>